<evidence type="ECO:0000256" key="1">
    <source>
        <dbReference type="ARBA" id="ARBA00022737"/>
    </source>
</evidence>
<dbReference type="Pfam" id="PF12796">
    <property type="entry name" value="Ank_2"/>
    <property type="match status" value="1"/>
</dbReference>
<name>A0A0J9XK74_GEOCN</name>
<feature type="repeat" description="ANK" evidence="3">
    <location>
        <begin position="44"/>
        <end position="66"/>
    </location>
</feature>
<dbReference type="OrthoDB" id="10057496at2759"/>
<dbReference type="SMART" id="SM00248">
    <property type="entry name" value="ANK"/>
    <property type="match status" value="2"/>
</dbReference>
<dbReference type="Proteomes" id="UP000750522">
    <property type="component" value="Unassembled WGS sequence"/>
</dbReference>
<dbReference type="PROSITE" id="PS50088">
    <property type="entry name" value="ANK_REPEAT"/>
    <property type="match status" value="2"/>
</dbReference>
<comment type="caution">
    <text evidence="4">The sequence shown here is derived from an EMBL/GenBank/DDBJ whole genome shotgun (WGS) entry which is preliminary data.</text>
</comment>
<evidence type="ECO:0000313" key="4">
    <source>
        <dbReference type="EMBL" id="CDO57814.1"/>
    </source>
</evidence>
<evidence type="ECO:0000313" key="5">
    <source>
        <dbReference type="EMBL" id="KAF5097900.1"/>
    </source>
</evidence>
<dbReference type="PANTHER" id="PTHR24171">
    <property type="entry name" value="ANKYRIN REPEAT DOMAIN-CONTAINING PROTEIN 39-RELATED"/>
    <property type="match status" value="1"/>
</dbReference>
<dbReference type="STRING" id="1173061.A0A0J9XK74"/>
<dbReference type="InterPro" id="IPR036770">
    <property type="entry name" value="Ankyrin_rpt-contain_sf"/>
</dbReference>
<dbReference type="Proteomes" id="UP000242525">
    <property type="component" value="Unassembled WGS sequence"/>
</dbReference>
<accession>A0A0J9XK74</accession>
<keyword evidence="2 3" id="KW-0040">ANK repeat</keyword>
<protein>
    <submittedName>
        <fullName evidence="4">Similar to Saccharomyces cerevisiae YPL239W YAR1 Ankyrin-repeat containing, nucleocytoplasmic shuttling chaperone</fullName>
    </submittedName>
</protein>
<dbReference type="PROSITE" id="PS50297">
    <property type="entry name" value="ANK_REP_REGION"/>
    <property type="match status" value="2"/>
</dbReference>
<proteinExistence type="predicted"/>
<dbReference type="PANTHER" id="PTHR24171:SF9">
    <property type="entry name" value="ANKYRIN REPEAT DOMAIN-CONTAINING PROTEIN 39"/>
    <property type="match status" value="1"/>
</dbReference>
<reference evidence="5" key="2">
    <citation type="journal article" date="2020" name="Front. Microbiol.">
        <title>Phenotypic and Genetic Characterization of the Cheese Ripening Yeast Geotrichum candidum.</title>
        <authorList>
            <person name="Perkins V."/>
            <person name="Vignola S."/>
            <person name="Lessard M.H."/>
            <person name="Plante P.L."/>
            <person name="Corbeil J."/>
            <person name="Dugat-Bony E."/>
            <person name="Frenette M."/>
            <person name="Labrie S."/>
        </authorList>
    </citation>
    <scope>NUCLEOTIDE SEQUENCE</scope>
    <source>
        <strain evidence="5">LMA-70</strain>
    </source>
</reference>
<reference evidence="5" key="3">
    <citation type="submission" date="2020-01" db="EMBL/GenBank/DDBJ databases">
        <authorList>
            <person name="Perkins V."/>
            <person name="Lessard M.-H."/>
            <person name="Dugat-Bony E."/>
            <person name="Frenette M."/>
            <person name="Labrie S."/>
        </authorList>
    </citation>
    <scope>NUCLEOTIDE SEQUENCE</scope>
    <source>
        <strain evidence="5">LMA-70</strain>
    </source>
</reference>
<gene>
    <name evidence="4" type="ORF">BN980_GECA25s00956g</name>
    <name evidence="5" type="ORF">DV451_003641</name>
</gene>
<reference evidence="4 6" key="1">
    <citation type="submission" date="2014-03" db="EMBL/GenBank/DDBJ databases">
        <authorList>
            <person name="Casaregola S."/>
        </authorList>
    </citation>
    <scope>NUCLEOTIDE SEQUENCE [LARGE SCALE GENOMIC DNA]</scope>
    <source>
        <strain evidence="4 6">CLIB 918</strain>
    </source>
</reference>
<dbReference type="SUPFAM" id="SSF48403">
    <property type="entry name" value="Ankyrin repeat"/>
    <property type="match status" value="1"/>
</dbReference>
<evidence type="ECO:0000313" key="6">
    <source>
        <dbReference type="Proteomes" id="UP000242525"/>
    </source>
</evidence>
<dbReference type="EMBL" id="CCBN010000025">
    <property type="protein sequence ID" value="CDO57814.1"/>
    <property type="molecule type" value="Genomic_DNA"/>
</dbReference>
<dbReference type="InterPro" id="IPR002110">
    <property type="entry name" value="Ankyrin_rpt"/>
</dbReference>
<sequence length="160" mass="18011">MPKLLTEENVDDIIYCARAGELEDLTELTKDLVRDEVLELKDALNNTPLHMASANGHLACVNLLLNILKQFDLLELVNAVNDSKNTPLHWAILNGHLDVVKALCEHNADPFIKNEAGHDSFYEAELNQKEEIIDYLLVKYEVEPEDDEEDETQAAPSTSN</sequence>
<keyword evidence="6" id="KW-1185">Reference proteome</keyword>
<organism evidence="4 6">
    <name type="scientific">Geotrichum candidum</name>
    <name type="common">Oospora lactis</name>
    <name type="synonym">Dipodascus geotrichum</name>
    <dbReference type="NCBI Taxonomy" id="1173061"/>
    <lineage>
        <taxon>Eukaryota</taxon>
        <taxon>Fungi</taxon>
        <taxon>Dikarya</taxon>
        <taxon>Ascomycota</taxon>
        <taxon>Saccharomycotina</taxon>
        <taxon>Dipodascomycetes</taxon>
        <taxon>Dipodascales</taxon>
        <taxon>Dipodascaceae</taxon>
        <taxon>Geotrichum</taxon>
    </lineage>
</organism>
<dbReference type="Gene3D" id="1.25.40.20">
    <property type="entry name" value="Ankyrin repeat-containing domain"/>
    <property type="match status" value="1"/>
</dbReference>
<evidence type="ECO:0000256" key="3">
    <source>
        <dbReference type="PROSITE-ProRule" id="PRU00023"/>
    </source>
</evidence>
<keyword evidence="1" id="KW-0677">Repeat</keyword>
<dbReference type="AlphaFoldDB" id="A0A0J9XK74"/>
<evidence type="ECO:0000256" key="2">
    <source>
        <dbReference type="ARBA" id="ARBA00023043"/>
    </source>
</evidence>
<feature type="repeat" description="ANK" evidence="3">
    <location>
        <begin position="83"/>
        <end position="115"/>
    </location>
</feature>
<dbReference type="EMBL" id="QQZK01000083">
    <property type="protein sequence ID" value="KAF5097900.1"/>
    <property type="molecule type" value="Genomic_DNA"/>
</dbReference>